<keyword evidence="2 5" id="KW-0963">Cytoplasm</keyword>
<dbReference type="InterPro" id="IPR007259">
    <property type="entry name" value="GCP"/>
</dbReference>
<dbReference type="Pfam" id="PF17681">
    <property type="entry name" value="GCP_N_terminal"/>
    <property type="match status" value="1"/>
</dbReference>
<dbReference type="InterPro" id="IPR042241">
    <property type="entry name" value="GCP_C_sf"/>
</dbReference>
<feature type="domain" description="Gamma tubulin complex component C-terminal" evidence="7">
    <location>
        <begin position="671"/>
        <end position="900"/>
    </location>
</feature>
<dbReference type="GO" id="GO:0000922">
    <property type="term" value="C:spindle pole"/>
    <property type="evidence" value="ECO:0007669"/>
    <property type="project" value="InterPro"/>
</dbReference>
<comment type="function">
    <text evidence="5">Component of the gamma-tubulin ring complex (gTuRC) which mediates microtubule nucleation.</text>
</comment>
<gene>
    <name evidence="9" type="ORF">HKI87_11g68670</name>
</gene>
<dbReference type="EMBL" id="CP151511">
    <property type="protein sequence ID" value="WZN65310.1"/>
    <property type="molecule type" value="Genomic_DNA"/>
</dbReference>
<feature type="region of interest" description="Disordered" evidence="6">
    <location>
        <begin position="1"/>
        <end position="43"/>
    </location>
</feature>
<reference evidence="9 10" key="1">
    <citation type="submission" date="2024-03" db="EMBL/GenBank/DDBJ databases">
        <title>Complete genome sequence of the green alga Chloropicon roscoffensis RCC1871.</title>
        <authorList>
            <person name="Lemieux C."/>
            <person name="Pombert J.-F."/>
            <person name="Otis C."/>
            <person name="Turmel M."/>
        </authorList>
    </citation>
    <scope>NUCLEOTIDE SEQUENCE [LARGE SCALE GENOMIC DNA]</scope>
    <source>
        <strain evidence="9 10">RCC1871</strain>
    </source>
</reference>
<dbReference type="GO" id="GO:0005874">
    <property type="term" value="C:microtubule"/>
    <property type="evidence" value="ECO:0007669"/>
    <property type="project" value="UniProtKB-KW"/>
</dbReference>
<dbReference type="Pfam" id="PF04130">
    <property type="entry name" value="GCP_C_terminal"/>
    <property type="match status" value="1"/>
</dbReference>
<dbReference type="InterPro" id="IPR041470">
    <property type="entry name" value="GCP_N"/>
</dbReference>
<evidence type="ECO:0000256" key="3">
    <source>
        <dbReference type="ARBA" id="ARBA00022701"/>
    </source>
</evidence>
<protein>
    <recommendedName>
        <fullName evidence="5">Gamma-tubulin complex component</fullName>
    </recommendedName>
</protein>
<feature type="compositionally biased region" description="Low complexity" evidence="6">
    <location>
        <begin position="187"/>
        <end position="213"/>
    </location>
</feature>
<evidence type="ECO:0000256" key="2">
    <source>
        <dbReference type="ARBA" id="ARBA00022490"/>
    </source>
</evidence>
<dbReference type="GO" id="GO:0043015">
    <property type="term" value="F:gamma-tubulin binding"/>
    <property type="evidence" value="ECO:0007669"/>
    <property type="project" value="InterPro"/>
</dbReference>
<dbReference type="InterPro" id="IPR040457">
    <property type="entry name" value="GCP_C"/>
</dbReference>
<keyword evidence="10" id="KW-1185">Reference proteome</keyword>
<dbReference type="GO" id="GO:0000930">
    <property type="term" value="C:gamma-tubulin complex"/>
    <property type="evidence" value="ECO:0007669"/>
    <property type="project" value="TreeGrafter"/>
</dbReference>
<feature type="region of interest" description="Disordered" evidence="6">
    <location>
        <begin position="152"/>
        <end position="218"/>
    </location>
</feature>
<organism evidence="9 10">
    <name type="scientific">Chloropicon roscoffensis</name>
    <dbReference type="NCBI Taxonomy" id="1461544"/>
    <lineage>
        <taxon>Eukaryota</taxon>
        <taxon>Viridiplantae</taxon>
        <taxon>Chlorophyta</taxon>
        <taxon>Chloropicophyceae</taxon>
        <taxon>Chloropicales</taxon>
        <taxon>Chloropicaceae</taxon>
        <taxon>Chloropicon</taxon>
    </lineage>
</organism>
<dbReference type="GO" id="GO:0051225">
    <property type="term" value="P:spindle assembly"/>
    <property type="evidence" value="ECO:0007669"/>
    <property type="project" value="TreeGrafter"/>
</dbReference>
<dbReference type="AlphaFoldDB" id="A0AAX4PH26"/>
<evidence type="ECO:0000256" key="5">
    <source>
        <dbReference type="RuleBase" id="RU363050"/>
    </source>
</evidence>
<dbReference type="GO" id="GO:0051321">
    <property type="term" value="P:meiotic cell cycle"/>
    <property type="evidence" value="ECO:0007669"/>
    <property type="project" value="TreeGrafter"/>
</dbReference>
<accession>A0AAX4PH26</accession>
<dbReference type="GO" id="GO:0007020">
    <property type="term" value="P:microtubule nucleation"/>
    <property type="evidence" value="ECO:0007669"/>
    <property type="project" value="InterPro"/>
</dbReference>
<evidence type="ECO:0000256" key="1">
    <source>
        <dbReference type="ARBA" id="ARBA00010337"/>
    </source>
</evidence>
<evidence type="ECO:0000313" key="9">
    <source>
        <dbReference type="EMBL" id="WZN65310.1"/>
    </source>
</evidence>
<keyword evidence="3 5" id="KW-0493">Microtubule</keyword>
<comment type="subcellular location">
    <subcellularLocation>
        <location evidence="5">Cytoplasm</location>
        <location evidence="5">Cytoskeleton</location>
        <location evidence="5">Microtubule organizing center</location>
    </subcellularLocation>
</comment>
<feature type="compositionally biased region" description="Polar residues" evidence="6">
    <location>
        <begin position="1"/>
        <end position="10"/>
    </location>
</feature>
<dbReference type="PANTHER" id="PTHR19302:SF13">
    <property type="entry name" value="GAMMA-TUBULIN COMPLEX COMPONENT 2"/>
    <property type="match status" value="1"/>
</dbReference>
<dbReference type="Gene3D" id="1.20.120.1900">
    <property type="entry name" value="Gamma-tubulin complex, C-terminal domain"/>
    <property type="match status" value="1"/>
</dbReference>
<dbReference type="Proteomes" id="UP001472866">
    <property type="component" value="Chromosome 11"/>
</dbReference>
<proteinExistence type="inferred from homology"/>
<name>A0AAX4PH26_9CHLO</name>
<feature type="domain" description="Gamma tubulin complex component protein N-terminal" evidence="8">
    <location>
        <begin position="373"/>
        <end position="665"/>
    </location>
</feature>
<evidence type="ECO:0000313" key="10">
    <source>
        <dbReference type="Proteomes" id="UP001472866"/>
    </source>
</evidence>
<sequence length="916" mass="98983">MENMGAVSTSGGAGSLLPSRGGSAGSASLISKAGKPRTYDRSTGETQAELLRLVKRLNRALGLPPGRATDGVATASAQMLSKMVSRYEVTRVSVQQTQRTIEQKSKDYDTFRGAYGDLKGDLAEFGAPASAGHLDRYLTVVARVLADPDLASTLSSSSTGYPAGSGRASLVETKREQRTPSGKENALASPVRPSPVRSSSLRPSPARPSPALADASGFAHRSPYRHEVSRAGGQHVSAGEISGSVAPRSARKKLWDMAGGASGEVVVAVAKEEGEEDFSGHGSSYGDTSHLLRTAASAAGARAERQVQRLDLSRRSAGGDVSLPEWALSHPVIYSGRGVGSLLRDGGGAKGAPVGLESEVSAMEPELQELLVLDDLLYVFLGSEGRLVRPRYSKEAGKIEFAVDQTLDSSLRQLANKFLPLCLHLQVLQSFIETRFDYSCGLVNHAMAAAAKEIVWEFRLLVSQLETMLSEGKLSLHSMWYYCQPSLGTLQAVGGLLSEIINADLRGASSLNEAERRLKRNAGDPNKTKALAHLLERGSRPYLRMLEGWLGGGRVDDPYGEFLVRGREAEGEGGLTQGPGKDASQWRVWYSLRAEEEVPDFLRGRLAEKILATGKYLNVVRECGAERGGGGGSPSLSHIGPSGRELASTVDRCLASASQALLSFLHGPVDLLGRLRSLKRYFLLDQGDFLLHFIDAAEEELDKPHGQCSQRRLQSLFELAVKVSSSAAEPYNEDAYCVLAAEGGGLGGEDPARAALRSRRRQAGGSVLVGLLPEDGSGASSFTLGYKVNWPFSLVVTRQTLAKYQRVFAQLFAFKFVEKKLASSWQQQQQLRRQRLDATEPSLREALACKETLHYVNQYLGHMTFETIEPAWRVLEEEVRKAASLDDLVSAHEKFLDRVLLSSETFLAGETTRPHS</sequence>
<evidence type="ECO:0000256" key="6">
    <source>
        <dbReference type="SAM" id="MobiDB-lite"/>
    </source>
</evidence>
<comment type="similarity">
    <text evidence="1 5">Belongs to the TUBGCP family.</text>
</comment>
<evidence type="ECO:0000256" key="4">
    <source>
        <dbReference type="ARBA" id="ARBA00023212"/>
    </source>
</evidence>
<evidence type="ECO:0000259" key="8">
    <source>
        <dbReference type="Pfam" id="PF17681"/>
    </source>
</evidence>
<dbReference type="PANTHER" id="PTHR19302">
    <property type="entry name" value="GAMMA TUBULIN COMPLEX PROTEIN"/>
    <property type="match status" value="1"/>
</dbReference>
<evidence type="ECO:0000259" key="7">
    <source>
        <dbReference type="Pfam" id="PF04130"/>
    </source>
</evidence>
<keyword evidence="4 5" id="KW-0206">Cytoskeleton</keyword>
<dbReference type="GO" id="GO:0031122">
    <property type="term" value="P:cytoplasmic microtubule organization"/>
    <property type="evidence" value="ECO:0007669"/>
    <property type="project" value="TreeGrafter"/>
</dbReference>
<dbReference type="GO" id="GO:0000278">
    <property type="term" value="P:mitotic cell cycle"/>
    <property type="evidence" value="ECO:0007669"/>
    <property type="project" value="TreeGrafter"/>
</dbReference>
<dbReference type="GO" id="GO:0051011">
    <property type="term" value="F:microtubule minus-end binding"/>
    <property type="evidence" value="ECO:0007669"/>
    <property type="project" value="TreeGrafter"/>
</dbReference>